<organism evidence="1 2">
    <name type="scientific">Aphanizomenon flos-aquae WA102</name>
    <dbReference type="NCBI Taxonomy" id="1710896"/>
    <lineage>
        <taxon>Bacteria</taxon>
        <taxon>Bacillati</taxon>
        <taxon>Cyanobacteriota</taxon>
        <taxon>Cyanophyceae</taxon>
        <taxon>Nostocales</taxon>
        <taxon>Aphanizomenonaceae</taxon>
        <taxon>Aphanizomenon</taxon>
    </lineage>
</organism>
<comment type="caution">
    <text evidence="1">The sequence shown here is derived from an EMBL/GenBank/DDBJ whole genome shotgun (WGS) entry which is preliminary data.</text>
</comment>
<dbReference type="EMBL" id="LJOW01000890">
    <property type="protein sequence ID" value="OBQ32186.1"/>
    <property type="molecule type" value="Genomic_DNA"/>
</dbReference>
<protein>
    <submittedName>
        <fullName evidence="1">Uncharacterized protein</fullName>
    </submittedName>
</protein>
<proteinExistence type="predicted"/>
<dbReference type="AlphaFoldDB" id="A0A1B7W5A4"/>
<gene>
    <name evidence="1" type="ORF">AN484_28190</name>
</gene>
<sequence length="94" mass="10890">MTSGFFHETVPPRPLITTLAAFRFFFRFRRDIRSCILRNFTRHAIAGASFWIFLGDDLPPQLRGQDLVRPRNCGGELMSKNKLVHFVGQSFTRC</sequence>
<dbReference type="Proteomes" id="UP000092093">
    <property type="component" value="Unassembled WGS sequence"/>
</dbReference>
<reference evidence="1 2" key="1">
    <citation type="submission" date="2015-09" db="EMBL/GenBank/DDBJ databases">
        <title>Aphanizomenon flos-aquae WA102.</title>
        <authorList>
            <person name="Driscoll C."/>
        </authorList>
    </citation>
    <scope>NUCLEOTIDE SEQUENCE [LARGE SCALE GENOMIC DNA]</scope>
    <source>
        <strain evidence="1">WA102</strain>
    </source>
</reference>
<name>A0A1B7W5A4_APHFL</name>
<evidence type="ECO:0000313" key="1">
    <source>
        <dbReference type="EMBL" id="OBQ32186.1"/>
    </source>
</evidence>
<evidence type="ECO:0000313" key="2">
    <source>
        <dbReference type="Proteomes" id="UP000092093"/>
    </source>
</evidence>
<accession>A0A1B7W5A4</accession>